<evidence type="ECO:0000256" key="8">
    <source>
        <dbReference type="ARBA" id="ARBA00023180"/>
    </source>
</evidence>
<keyword evidence="8" id="KW-0325">Glycoprotein</keyword>
<dbReference type="Pfam" id="PF00560">
    <property type="entry name" value="LRR_1"/>
    <property type="match status" value="3"/>
</dbReference>
<dbReference type="GO" id="GO:0016020">
    <property type="term" value="C:membrane"/>
    <property type="evidence" value="ECO:0007669"/>
    <property type="project" value="UniProtKB-SubCell"/>
</dbReference>
<proteinExistence type="predicted"/>
<evidence type="ECO:0000256" key="7">
    <source>
        <dbReference type="ARBA" id="ARBA00023136"/>
    </source>
</evidence>
<dbReference type="Gene3D" id="3.80.10.10">
    <property type="entry name" value="Ribonuclease Inhibitor"/>
    <property type="match status" value="3"/>
</dbReference>
<dbReference type="SMR" id="A0A8T3AC56"/>
<name>A0A8T3AC56_DENNO</name>
<evidence type="ECO:0000256" key="9">
    <source>
        <dbReference type="SAM" id="SignalP"/>
    </source>
</evidence>
<evidence type="ECO:0000256" key="5">
    <source>
        <dbReference type="ARBA" id="ARBA00022737"/>
    </source>
</evidence>
<sequence>MELFHFKFNVFLLMLLFLEHYLIIYDATGRCLEVEKSTLLQLKKGFITRSLISWQLGTYCCIWEGVTCDDYGRIIVLDLRHRLIASTIDPSIFNLTSLETLNFAKNNFDGIPILESGWDRLVNLSRLDLSNAEFSRKVPASISRLTKFTFLDLSSNSLVINPMILQNMSSLKKLILNYVNVSSYRDEWCGVLVNSTPVLELLSMYSCSLFEYSNLNYLSPSKSNFSRNLPDAIGNLNFLKFLDLSSSQFYGSMPSSIGNLPKLAYLDLSDNNFNGVMGLEFIKDLKNLKRLYISNSGFSLSQFDADIGSSSPSFPKLLELILNGCNLTKIPKFLKYQDQMIKLDLSNNSIHGKIPSWLWRKGDLKFTYVIPFNNISISNLYFLSLTNNNQTGEIPTFICNISSLKISMHFKNSTSDECDKMAGRGVKIGFRVGVGLNLELIQVQTVPP</sequence>
<feature type="domain" description="Leucine-rich repeat-containing N-terminal plant-type" evidence="10">
    <location>
        <begin position="35"/>
        <end position="69"/>
    </location>
</feature>
<dbReference type="OrthoDB" id="696771at2759"/>
<dbReference type="AlphaFoldDB" id="A0A8T3AC56"/>
<keyword evidence="6" id="KW-1133">Transmembrane helix</keyword>
<accession>A0A8T3AC56</accession>
<evidence type="ECO:0000256" key="4">
    <source>
        <dbReference type="ARBA" id="ARBA00022729"/>
    </source>
</evidence>
<comment type="caution">
    <text evidence="11">The sequence shown here is derived from an EMBL/GenBank/DDBJ whole genome shotgun (WGS) entry which is preliminary data.</text>
</comment>
<evidence type="ECO:0000256" key="6">
    <source>
        <dbReference type="ARBA" id="ARBA00022989"/>
    </source>
</evidence>
<evidence type="ECO:0000313" key="11">
    <source>
        <dbReference type="EMBL" id="KAI0493644.1"/>
    </source>
</evidence>
<keyword evidence="3" id="KW-0812">Transmembrane</keyword>
<feature type="chain" id="PRO_5035823181" description="Leucine-rich repeat-containing N-terminal plant-type domain-containing protein" evidence="9">
    <location>
        <begin position="30"/>
        <end position="448"/>
    </location>
</feature>
<keyword evidence="2" id="KW-0433">Leucine-rich repeat</keyword>
<keyword evidence="5" id="KW-0677">Repeat</keyword>
<feature type="signal peptide" evidence="9">
    <location>
        <begin position="1"/>
        <end position="29"/>
    </location>
</feature>
<dbReference type="Pfam" id="PF08263">
    <property type="entry name" value="LRRNT_2"/>
    <property type="match status" value="1"/>
</dbReference>
<dbReference type="InterPro" id="IPR001611">
    <property type="entry name" value="Leu-rich_rpt"/>
</dbReference>
<evidence type="ECO:0000256" key="3">
    <source>
        <dbReference type="ARBA" id="ARBA00022692"/>
    </source>
</evidence>
<comment type="subcellular location">
    <subcellularLocation>
        <location evidence="1">Membrane</location>
        <topology evidence="1">Single-pass type I membrane protein</topology>
    </subcellularLocation>
</comment>
<dbReference type="EMBL" id="JAGYWB010000017">
    <property type="protein sequence ID" value="KAI0493644.1"/>
    <property type="molecule type" value="Genomic_DNA"/>
</dbReference>
<reference evidence="11" key="1">
    <citation type="journal article" date="2022" name="Front. Genet.">
        <title>Chromosome-Scale Assembly of the Dendrobium nobile Genome Provides Insights Into the Molecular Mechanism of the Biosynthesis of the Medicinal Active Ingredient of Dendrobium.</title>
        <authorList>
            <person name="Xu Q."/>
            <person name="Niu S.-C."/>
            <person name="Li K.-L."/>
            <person name="Zheng P.-J."/>
            <person name="Zhang X.-J."/>
            <person name="Jia Y."/>
            <person name="Liu Y."/>
            <person name="Niu Y.-X."/>
            <person name="Yu L.-H."/>
            <person name="Chen D.-F."/>
            <person name="Zhang G.-Q."/>
        </authorList>
    </citation>
    <scope>NUCLEOTIDE SEQUENCE</scope>
    <source>
        <tissue evidence="11">Leaf</tissue>
    </source>
</reference>
<evidence type="ECO:0000313" key="12">
    <source>
        <dbReference type="Proteomes" id="UP000829196"/>
    </source>
</evidence>
<keyword evidence="7" id="KW-0472">Membrane</keyword>
<evidence type="ECO:0000256" key="2">
    <source>
        <dbReference type="ARBA" id="ARBA00022614"/>
    </source>
</evidence>
<keyword evidence="12" id="KW-1185">Reference proteome</keyword>
<dbReference type="InterPro" id="IPR013210">
    <property type="entry name" value="LRR_N_plant-typ"/>
</dbReference>
<dbReference type="InterPro" id="IPR046956">
    <property type="entry name" value="RLP23-like"/>
</dbReference>
<dbReference type="SUPFAM" id="SSF52058">
    <property type="entry name" value="L domain-like"/>
    <property type="match status" value="1"/>
</dbReference>
<evidence type="ECO:0000256" key="1">
    <source>
        <dbReference type="ARBA" id="ARBA00004479"/>
    </source>
</evidence>
<evidence type="ECO:0000259" key="10">
    <source>
        <dbReference type="Pfam" id="PF08263"/>
    </source>
</evidence>
<dbReference type="PANTHER" id="PTHR48061">
    <property type="entry name" value="LEUCINE-RICH REPEAT RECEPTOR PROTEIN KINASE EMS1-LIKE-RELATED"/>
    <property type="match status" value="1"/>
</dbReference>
<organism evidence="11 12">
    <name type="scientific">Dendrobium nobile</name>
    <name type="common">Orchid</name>
    <dbReference type="NCBI Taxonomy" id="94219"/>
    <lineage>
        <taxon>Eukaryota</taxon>
        <taxon>Viridiplantae</taxon>
        <taxon>Streptophyta</taxon>
        <taxon>Embryophyta</taxon>
        <taxon>Tracheophyta</taxon>
        <taxon>Spermatophyta</taxon>
        <taxon>Magnoliopsida</taxon>
        <taxon>Liliopsida</taxon>
        <taxon>Asparagales</taxon>
        <taxon>Orchidaceae</taxon>
        <taxon>Epidendroideae</taxon>
        <taxon>Malaxideae</taxon>
        <taxon>Dendrobiinae</taxon>
        <taxon>Dendrobium</taxon>
    </lineage>
</organism>
<dbReference type="PANTHER" id="PTHR48061:SF2">
    <property type="entry name" value="RECEPTOR LIKE PROTEIN 30-LIKE"/>
    <property type="match status" value="1"/>
</dbReference>
<keyword evidence="4 9" id="KW-0732">Signal</keyword>
<dbReference type="InterPro" id="IPR032675">
    <property type="entry name" value="LRR_dom_sf"/>
</dbReference>
<dbReference type="Proteomes" id="UP000829196">
    <property type="component" value="Unassembled WGS sequence"/>
</dbReference>
<protein>
    <recommendedName>
        <fullName evidence="10">Leucine-rich repeat-containing N-terminal plant-type domain-containing protein</fullName>
    </recommendedName>
</protein>
<gene>
    <name evidence="11" type="ORF">KFK09_023765</name>
</gene>